<dbReference type="Pfam" id="PF25312">
    <property type="entry name" value="Allergen_Asp_f_4"/>
    <property type="match status" value="1"/>
</dbReference>
<dbReference type="GO" id="GO:0019863">
    <property type="term" value="F:IgE binding"/>
    <property type="evidence" value="ECO:0007669"/>
    <property type="project" value="InterPro"/>
</dbReference>
<reference evidence="3" key="1">
    <citation type="submission" date="2021-08" db="EMBL/GenBank/DDBJ databases">
        <title>Chromosome-Level Trichoderma cornu-damae using Hi-C Data.</title>
        <authorList>
            <person name="Kim C.S."/>
        </authorList>
    </citation>
    <scope>NUCLEOTIDE SEQUENCE</scope>
    <source>
        <strain evidence="3">KA19-0412C</strain>
    </source>
</reference>
<name>A0A9P8U028_9HYPO</name>
<dbReference type="PANTHER" id="PTHR42039:SF1">
    <property type="entry name" value="PUTATIVE (AFU_ORTHOLOGUE AFUA_3G02940)-RELATED"/>
    <property type="match status" value="1"/>
</dbReference>
<accession>A0A9P8U028</accession>
<dbReference type="EMBL" id="JAIWOZ010000001">
    <property type="protein sequence ID" value="KAH6610134.1"/>
    <property type="molecule type" value="Genomic_DNA"/>
</dbReference>
<feature type="chain" id="PRO_5040495722" evidence="2">
    <location>
        <begin position="19"/>
        <end position="296"/>
    </location>
</feature>
<gene>
    <name evidence="3" type="ORF">Trco_000154</name>
</gene>
<dbReference type="PANTHER" id="PTHR42039">
    <property type="entry name" value="PUTATIVE (AFU_ORTHOLOGUE AFUA_3G02940)-RELATED"/>
    <property type="match status" value="1"/>
</dbReference>
<feature type="signal peptide" evidence="2">
    <location>
        <begin position="1"/>
        <end position="18"/>
    </location>
</feature>
<evidence type="ECO:0000256" key="1">
    <source>
        <dbReference type="SAM" id="MobiDB-lite"/>
    </source>
</evidence>
<dbReference type="Proteomes" id="UP000827724">
    <property type="component" value="Unassembled WGS sequence"/>
</dbReference>
<proteinExistence type="predicted"/>
<feature type="compositionally biased region" description="Low complexity" evidence="1">
    <location>
        <begin position="67"/>
        <end position="78"/>
    </location>
</feature>
<evidence type="ECO:0000256" key="2">
    <source>
        <dbReference type="SAM" id="SignalP"/>
    </source>
</evidence>
<feature type="region of interest" description="Disordered" evidence="1">
    <location>
        <begin position="52"/>
        <end position="94"/>
    </location>
</feature>
<organism evidence="3 4">
    <name type="scientific">Trichoderma cornu-damae</name>
    <dbReference type="NCBI Taxonomy" id="654480"/>
    <lineage>
        <taxon>Eukaryota</taxon>
        <taxon>Fungi</taxon>
        <taxon>Dikarya</taxon>
        <taxon>Ascomycota</taxon>
        <taxon>Pezizomycotina</taxon>
        <taxon>Sordariomycetes</taxon>
        <taxon>Hypocreomycetidae</taxon>
        <taxon>Hypocreales</taxon>
        <taxon>Hypocreaceae</taxon>
        <taxon>Trichoderma</taxon>
    </lineage>
</organism>
<keyword evidence="2" id="KW-0732">Signal</keyword>
<protein>
    <submittedName>
        <fullName evidence="3">Allergen asp f 4</fullName>
    </submittedName>
</protein>
<dbReference type="InterPro" id="IPR038903">
    <property type="entry name" value="Allergen_Asp_f_4"/>
</dbReference>
<evidence type="ECO:0000313" key="3">
    <source>
        <dbReference type="EMBL" id="KAH6610134.1"/>
    </source>
</evidence>
<dbReference type="GO" id="GO:0005576">
    <property type="term" value="C:extracellular region"/>
    <property type="evidence" value="ECO:0007669"/>
    <property type="project" value="InterPro"/>
</dbReference>
<evidence type="ECO:0000313" key="4">
    <source>
        <dbReference type="Proteomes" id="UP000827724"/>
    </source>
</evidence>
<feature type="compositionally biased region" description="Polar residues" evidence="1">
    <location>
        <begin position="84"/>
        <end position="94"/>
    </location>
</feature>
<dbReference type="AlphaFoldDB" id="A0A9P8U028"/>
<sequence length="296" mass="29626">MKFSAASILLAAALGVSAHPSGHHAHKRAHNSVEARGEFVVAKKPVYAPASSAAPVPVASPTPSPAAPAASSKPSSPAGGQGQGPSTYTPFCSGSSKRATAQEIAYKGNVGGSGQYGCNIMAVQSNLVDKYQYTLVFENAGDDTQCYCWNKIGPDGGINGFFNGNEAMKFSLPAGCTQVVAVDSNSQVGCACGKNGPDLTPIGQFAGTWVEADFGNLSNGGWSGGDASCIVAAAANMAIPGMKVCGTGAASGTCSTIWPGGKGDNAFVGGTEALDGLGLNLAPGKTSMHVTVNFQG</sequence>
<comment type="caution">
    <text evidence="3">The sequence shown here is derived from an EMBL/GenBank/DDBJ whole genome shotgun (WGS) entry which is preliminary data.</text>
</comment>
<keyword evidence="4" id="KW-1185">Reference proteome</keyword>
<dbReference type="OrthoDB" id="118256at2759"/>